<organism evidence="1 2">
    <name type="scientific">Amblyomma americanum</name>
    <name type="common">Lone star tick</name>
    <dbReference type="NCBI Taxonomy" id="6943"/>
    <lineage>
        <taxon>Eukaryota</taxon>
        <taxon>Metazoa</taxon>
        <taxon>Ecdysozoa</taxon>
        <taxon>Arthropoda</taxon>
        <taxon>Chelicerata</taxon>
        <taxon>Arachnida</taxon>
        <taxon>Acari</taxon>
        <taxon>Parasitiformes</taxon>
        <taxon>Ixodida</taxon>
        <taxon>Ixodoidea</taxon>
        <taxon>Ixodidae</taxon>
        <taxon>Amblyomminae</taxon>
        <taxon>Amblyomma</taxon>
    </lineage>
</organism>
<sequence>MTAIWKKEELVNRSLQGGKCPWFPGKATKNQLSPWKADVMRGKSLRFPGKATKNQLSPWKADVMRGKS</sequence>
<dbReference type="AlphaFoldDB" id="A0AAQ4DUC9"/>
<keyword evidence="2" id="KW-1185">Reference proteome</keyword>
<name>A0AAQ4DUC9_AMBAM</name>
<evidence type="ECO:0000313" key="1">
    <source>
        <dbReference type="EMBL" id="KAK8766069.1"/>
    </source>
</evidence>
<proteinExistence type="predicted"/>
<protein>
    <submittedName>
        <fullName evidence="1">Uncharacterized protein</fullName>
    </submittedName>
</protein>
<accession>A0AAQ4DUC9</accession>
<reference evidence="1 2" key="1">
    <citation type="journal article" date="2023" name="Arcadia Sci">
        <title>De novo assembly of a long-read Amblyomma americanum tick genome.</title>
        <authorList>
            <person name="Chou S."/>
            <person name="Poskanzer K.E."/>
            <person name="Rollins M."/>
            <person name="Thuy-Boun P.S."/>
        </authorList>
    </citation>
    <scope>NUCLEOTIDE SEQUENCE [LARGE SCALE GENOMIC DNA]</scope>
    <source>
        <strain evidence="1">F_SG_1</strain>
        <tissue evidence="1">Salivary glands</tissue>
    </source>
</reference>
<comment type="caution">
    <text evidence="1">The sequence shown here is derived from an EMBL/GenBank/DDBJ whole genome shotgun (WGS) entry which is preliminary data.</text>
</comment>
<evidence type="ECO:0000313" key="2">
    <source>
        <dbReference type="Proteomes" id="UP001321473"/>
    </source>
</evidence>
<dbReference type="EMBL" id="JARKHS020026735">
    <property type="protein sequence ID" value="KAK8766069.1"/>
    <property type="molecule type" value="Genomic_DNA"/>
</dbReference>
<dbReference type="Proteomes" id="UP001321473">
    <property type="component" value="Unassembled WGS sequence"/>
</dbReference>
<gene>
    <name evidence="1" type="ORF">V5799_007149</name>
</gene>